<evidence type="ECO:0000313" key="2">
    <source>
        <dbReference type="EMBL" id="SQF67930.1"/>
    </source>
</evidence>
<dbReference type="Pfam" id="PF03374">
    <property type="entry name" value="ANT"/>
    <property type="match status" value="1"/>
</dbReference>
<dbReference type="AlphaFoldDB" id="A0A9X8XGM1"/>
<name>A0A9X8XGM1_STREQ</name>
<reference evidence="2 3" key="1">
    <citation type="submission" date="2018-06" db="EMBL/GenBank/DDBJ databases">
        <authorList>
            <consortium name="Pathogen Informatics"/>
            <person name="Doyle S."/>
        </authorList>
    </citation>
    <scope>NUCLEOTIDE SEQUENCE [LARGE SCALE GENOMIC DNA]</scope>
    <source>
        <strain evidence="2 3">NCTC6179</strain>
    </source>
</reference>
<feature type="domain" description="Bro-N" evidence="1">
    <location>
        <begin position="1"/>
        <end position="113"/>
    </location>
</feature>
<evidence type="ECO:0000259" key="1">
    <source>
        <dbReference type="PROSITE" id="PS51750"/>
    </source>
</evidence>
<sequence length="266" mass="30882">MNEIFNFKGQEVRTVTMNNEPLFLGNDIANILGYKRTGDAIKQHVDSDDKRTLTYKAFGDLERSLWQGNDFSNKTFITESGVYALIFGSELPQAKEFKRWVTSEVLPTIRKHGIYAVDDLLDNPDMAIAAFQRLKEERQLRLQAQEEVAQKNQIISEMKPKATYYDLILQSDSLVAITVIAKDYGKSARWLNTLLHELKVQYRQGNTWLLYQQYADRGYTQSKTHTIDAERSKMHTYWTQKGRLFIYDLLKNKKGILPKIEQEDVA</sequence>
<gene>
    <name evidence="2" type="ORF">NCTC6179_02139</name>
</gene>
<dbReference type="RefSeq" id="WP_111717730.1">
    <property type="nucleotide sequence ID" value="NZ_LR134316.1"/>
</dbReference>
<dbReference type="PANTHER" id="PTHR36180:SF2">
    <property type="entry name" value="BRO FAMILY PROTEIN"/>
    <property type="match status" value="1"/>
</dbReference>
<protein>
    <submittedName>
        <fullName evidence="2">Prophage antirepressor</fullName>
    </submittedName>
</protein>
<dbReference type="Pfam" id="PF02498">
    <property type="entry name" value="Bro-N"/>
    <property type="match status" value="1"/>
</dbReference>
<dbReference type="PANTHER" id="PTHR36180">
    <property type="entry name" value="DNA-BINDING PROTEIN-RELATED-RELATED"/>
    <property type="match status" value="1"/>
</dbReference>
<dbReference type="EMBL" id="LS483361">
    <property type="protein sequence ID" value="SQF67930.1"/>
    <property type="molecule type" value="Genomic_DNA"/>
</dbReference>
<proteinExistence type="predicted"/>
<accession>A0A9X8XGM1</accession>
<dbReference type="PROSITE" id="PS51750">
    <property type="entry name" value="BRO_N"/>
    <property type="match status" value="1"/>
</dbReference>
<dbReference type="InterPro" id="IPR003497">
    <property type="entry name" value="BRO_N_domain"/>
</dbReference>
<evidence type="ECO:0000313" key="3">
    <source>
        <dbReference type="Proteomes" id="UP000249571"/>
    </source>
</evidence>
<organism evidence="2 3">
    <name type="scientific">Streptococcus dysgalactiae subsp. equisimilis</name>
    <name type="common">Streptococcus equisimilis</name>
    <dbReference type="NCBI Taxonomy" id="119602"/>
    <lineage>
        <taxon>Bacteria</taxon>
        <taxon>Bacillati</taxon>
        <taxon>Bacillota</taxon>
        <taxon>Bacilli</taxon>
        <taxon>Lactobacillales</taxon>
        <taxon>Streptococcaceae</taxon>
        <taxon>Streptococcus</taxon>
    </lineage>
</organism>
<dbReference type="InterPro" id="IPR005039">
    <property type="entry name" value="Ant_C"/>
</dbReference>
<dbReference type="Proteomes" id="UP000249571">
    <property type="component" value="Chromosome 1"/>
</dbReference>
<dbReference type="SMART" id="SM01040">
    <property type="entry name" value="Bro-N"/>
    <property type="match status" value="1"/>
</dbReference>
<dbReference type="GO" id="GO:0003677">
    <property type="term" value="F:DNA binding"/>
    <property type="evidence" value="ECO:0007669"/>
    <property type="project" value="InterPro"/>
</dbReference>